<feature type="transmembrane region" description="Helical" evidence="1">
    <location>
        <begin position="167"/>
        <end position="188"/>
    </location>
</feature>
<reference evidence="3" key="1">
    <citation type="submission" date="2024-02" db="UniProtKB">
        <authorList>
            <consortium name="WormBaseParasite"/>
        </authorList>
    </citation>
    <scope>IDENTIFICATION</scope>
</reference>
<name>A0AAF5D0Q2_STRER</name>
<keyword evidence="2" id="KW-1185">Reference proteome</keyword>
<accession>A0AAF5D0Q2</accession>
<proteinExistence type="predicted"/>
<evidence type="ECO:0000256" key="1">
    <source>
        <dbReference type="SAM" id="Phobius"/>
    </source>
</evidence>
<organism evidence="2 3">
    <name type="scientific">Strongyloides stercoralis</name>
    <name type="common">Threadworm</name>
    <dbReference type="NCBI Taxonomy" id="6248"/>
    <lineage>
        <taxon>Eukaryota</taxon>
        <taxon>Metazoa</taxon>
        <taxon>Ecdysozoa</taxon>
        <taxon>Nematoda</taxon>
        <taxon>Chromadorea</taxon>
        <taxon>Rhabditida</taxon>
        <taxon>Tylenchina</taxon>
        <taxon>Panagrolaimomorpha</taxon>
        <taxon>Strongyloidoidea</taxon>
        <taxon>Strongyloididae</taxon>
        <taxon>Strongyloides</taxon>
    </lineage>
</organism>
<keyword evidence="1" id="KW-0472">Membrane</keyword>
<dbReference type="Proteomes" id="UP000035681">
    <property type="component" value="Unplaced"/>
</dbReference>
<evidence type="ECO:0000313" key="2">
    <source>
        <dbReference type="Proteomes" id="UP000035681"/>
    </source>
</evidence>
<keyword evidence="1" id="KW-0812">Transmembrane</keyword>
<protein>
    <submittedName>
        <fullName evidence="3">Uncharacterized protein</fullName>
    </submittedName>
</protein>
<keyword evidence="1" id="KW-1133">Transmembrane helix</keyword>
<evidence type="ECO:0000313" key="3">
    <source>
        <dbReference type="WBParaSite" id="TCONS_00004938.p1"/>
    </source>
</evidence>
<dbReference type="WBParaSite" id="TCONS_00004938.p1">
    <property type="protein sequence ID" value="TCONS_00004938.p1"/>
    <property type="gene ID" value="XLOC_003194"/>
</dbReference>
<sequence>ISISNQTDMSSTGASFQIYVSSNSFDKVSFTFAEILLYTMNKTEIDVGEIYYNNDGIFKEQLIYAAFNHTSERESKLNRMLEFLMMQPRISSQKVNLYKIRCWFRKSIEVTSRMVQDNKRKDSTQCSILENVFLYLIIDLYFIFFIILSFAYSFSCFIFSFDVKFSVGSVTFCLVVNGFSFSFMNSLLTISGMM</sequence>
<dbReference type="AlphaFoldDB" id="A0AAF5D0Q2"/>
<feature type="transmembrane region" description="Helical" evidence="1">
    <location>
        <begin position="132"/>
        <end position="161"/>
    </location>
</feature>